<protein>
    <submittedName>
        <fullName evidence="1">CopG family transcriptional regulator</fullName>
    </submittedName>
</protein>
<name>A0ABZ1Z415_9NOCA</name>
<organism evidence="1 2">
    <name type="scientific">Nocardia vinacea</name>
    <dbReference type="NCBI Taxonomy" id="96468"/>
    <lineage>
        <taxon>Bacteria</taxon>
        <taxon>Bacillati</taxon>
        <taxon>Actinomycetota</taxon>
        <taxon>Actinomycetes</taxon>
        <taxon>Mycobacteriales</taxon>
        <taxon>Nocardiaceae</taxon>
        <taxon>Nocardia</taxon>
    </lineage>
</organism>
<gene>
    <name evidence="1" type="ORF">OG563_20125</name>
</gene>
<dbReference type="SUPFAM" id="SSF47598">
    <property type="entry name" value="Ribbon-helix-helix"/>
    <property type="match status" value="1"/>
</dbReference>
<dbReference type="RefSeq" id="WP_327094989.1">
    <property type="nucleotide sequence ID" value="NZ_CP109149.1"/>
</dbReference>
<evidence type="ECO:0000313" key="1">
    <source>
        <dbReference type="EMBL" id="WUV50297.1"/>
    </source>
</evidence>
<accession>A0ABZ1Z415</accession>
<reference evidence="1" key="1">
    <citation type="submission" date="2022-10" db="EMBL/GenBank/DDBJ databases">
        <title>The complete genomes of actinobacterial strains from the NBC collection.</title>
        <authorList>
            <person name="Joergensen T.S."/>
            <person name="Alvarez Arevalo M."/>
            <person name="Sterndorff E.B."/>
            <person name="Faurdal D."/>
            <person name="Vuksanovic O."/>
            <person name="Mourched A.-S."/>
            <person name="Charusanti P."/>
            <person name="Shaw S."/>
            <person name="Blin K."/>
            <person name="Weber T."/>
        </authorList>
    </citation>
    <scope>NUCLEOTIDE SEQUENCE</scope>
    <source>
        <strain evidence="1">NBC_01482</strain>
    </source>
</reference>
<dbReference type="Proteomes" id="UP001432062">
    <property type="component" value="Chromosome"/>
</dbReference>
<proteinExistence type="predicted"/>
<keyword evidence="2" id="KW-1185">Reference proteome</keyword>
<dbReference type="InterPro" id="IPR010985">
    <property type="entry name" value="Ribbon_hlx_hlx"/>
</dbReference>
<sequence>MTLRLDDDDDRMLTMEAARTGRSKQEISKEAIQLHLTANEEVFEAMLVRSMQRHAELLERLA</sequence>
<dbReference type="EMBL" id="CP109441">
    <property type="protein sequence ID" value="WUV50297.1"/>
    <property type="molecule type" value="Genomic_DNA"/>
</dbReference>
<evidence type="ECO:0000313" key="2">
    <source>
        <dbReference type="Proteomes" id="UP001432062"/>
    </source>
</evidence>